<dbReference type="Ensembl" id="ENSAOCT00000002811.2">
    <property type="protein sequence ID" value="ENSAOCP00000007450.2"/>
    <property type="gene ID" value="ENSAOCG00000000710.2"/>
</dbReference>
<evidence type="ECO:0000256" key="2">
    <source>
        <dbReference type="SAM" id="Phobius"/>
    </source>
</evidence>
<keyword evidence="2" id="KW-0472">Membrane</keyword>
<dbReference type="AlphaFoldDB" id="A0A3Q1B0X7"/>
<evidence type="ECO:0000313" key="4">
    <source>
        <dbReference type="Ensembl" id="ENSAOCP00000007450.2"/>
    </source>
</evidence>
<evidence type="ECO:0000313" key="5">
    <source>
        <dbReference type="Proteomes" id="UP001501940"/>
    </source>
</evidence>
<evidence type="ECO:0000256" key="1">
    <source>
        <dbReference type="SAM" id="MobiDB-lite"/>
    </source>
</evidence>
<proteinExistence type="predicted"/>
<keyword evidence="2" id="KW-0812">Transmembrane</keyword>
<dbReference type="RefSeq" id="XP_023144907.1">
    <property type="nucleotide sequence ID" value="XM_023289139.3"/>
</dbReference>
<feature type="chain" id="PRO_5044597891" evidence="3">
    <location>
        <begin position="28"/>
        <end position="261"/>
    </location>
</feature>
<keyword evidence="3" id="KW-0732">Signal</keyword>
<organism evidence="4 5">
    <name type="scientific">Amphiprion ocellaris</name>
    <name type="common">Clown anemonefish</name>
    <dbReference type="NCBI Taxonomy" id="80972"/>
    <lineage>
        <taxon>Eukaryota</taxon>
        <taxon>Metazoa</taxon>
        <taxon>Chordata</taxon>
        <taxon>Craniata</taxon>
        <taxon>Vertebrata</taxon>
        <taxon>Euteleostomi</taxon>
        <taxon>Actinopterygii</taxon>
        <taxon>Neopterygii</taxon>
        <taxon>Teleostei</taxon>
        <taxon>Neoteleostei</taxon>
        <taxon>Acanthomorphata</taxon>
        <taxon>Ovalentaria</taxon>
        <taxon>Pomacentridae</taxon>
        <taxon>Amphiprion</taxon>
    </lineage>
</organism>
<sequence>MMSLCRNLATLLLFVSPLMHSHHFTHAASTSPPITRPRIIFMTGLGSDDDYEDEYDDSHSPPPRVQSSMRTPLLHREPQLCQYDSCVENQEPCALLSKATGCLCPGVSGADEPPHAPRIATLLPVVEGKDRGKIEVQWCAPSSVVSSYRVVVEGRDGVVLEYGNALRRGVVGSLEVGSKVCVEAVNDAGQSAASEFSCMRYEAPESSDQKLLAWVIGGGVVLLLLFVIAGVILWKCQICRKAKRDSADGLGNPSYSTEGTL</sequence>
<reference evidence="4" key="2">
    <citation type="submission" date="2025-05" db="UniProtKB">
        <authorList>
            <consortium name="Ensembl"/>
        </authorList>
    </citation>
    <scope>IDENTIFICATION</scope>
</reference>
<keyword evidence="2" id="KW-1133">Transmembrane helix</keyword>
<feature type="region of interest" description="Disordered" evidence="1">
    <location>
        <begin position="50"/>
        <end position="69"/>
    </location>
</feature>
<dbReference type="STRING" id="80972.ENSAOCP00000007450"/>
<keyword evidence="5" id="KW-1185">Reference proteome</keyword>
<accession>A0A3Q1B0X7</accession>
<dbReference type="KEGG" id="aoce:111581119"/>
<protein>
    <submittedName>
        <fullName evidence="4">Uncharacterized protein</fullName>
    </submittedName>
</protein>
<dbReference type="GeneTree" id="ENSGT00940000162696"/>
<dbReference type="GeneID" id="111581119"/>
<feature type="signal peptide" evidence="3">
    <location>
        <begin position="1"/>
        <end position="27"/>
    </location>
</feature>
<dbReference type="Proteomes" id="UP001501940">
    <property type="component" value="Chromosome 13"/>
</dbReference>
<dbReference type="OMA" id="VEVQWCA"/>
<feature type="transmembrane region" description="Helical" evidence="2">
    <location>
        <begin position="211"/>
        <end position="234"/>
    </location>
</feature>
<name>A0A3Q1B0X7_AMPOC</name>
<evidence type="ECO:0000256" key="3">
    <source>
        <dbReference type="SAM" id="SignalP"/>
    </source>
</evidence>
<reference evidence="4 5" key="1">
    <citation type="submission" date="2022-01" db="EMBL/GenBank/DDBJ databases">
        <title>A chromosome-scale genome assembly of the false clownfish, Amphiprion ocellaris.</title>
        <authorList>
            <person name="Ryu T."/>
        </authorList>
    </citation>
    <scope>NUCLEOTIDE SEQUENCE [LARGE SCALE GENOMIC DNA]</scope>
</reference>
<dbReference type="Ensembl" id="ENSAOCT00000066065.1">
    <property type="protein sequence ID" value="ENSAOCP00000051898.1"/>
    <property type="gene ID" value="ENSAOCG00000000710.2"/>
</dbReference>